<evidence type="ECO:0000313" key="1">
    <source>
        <dbReference type="EMBL" id="CAK5284030.1"/>
    </source>
</evidence>
<protein>
    <submittedName>
        <fullName evidence="1">Uncharacterized protein</fullName>
    </submittedName>
</protein>
<accession>A0AAD2HZ79</accession>
<organism evidence="1 2">
    <name type="scientific">Mycena citricolor</name>
    <dbReference type="NCBI Taxonomy" id="2018698"/>
    <lineage>
        <taxon>Eukaryota</taxon>
        <taxon>Fungi</taxon>
        <taxon>Dikarya</taxon>
        <taxon>Basidiomycota</taxon>
        <taxon>Agaricomycotina</taxon>
        <taxon>Agaricomycetes</taxon>
        <taxon>Agaricomycetidae</taxon>
        <taxon>Agaricales</taxon>
        <taxon>Marasmiineae</taxon>
        <taxon>Mycenaceae</taxon>
        <taxon>Mycena</taxon>
    </lineage>
</organism>
<feature type="non-terminal residue" evidence="1">
    <location>
        <position position="1"/>
    </location>
</feature>
<proteinExistence type="predicted"/>
<evidence type="ECO:0000313" key="2">
    <source>
        <dbReference type="Proteomes" id="UP001295794"/>
    </source>
</evidence>
<gene>
    <name evidence="1" type="ORF">MYCIT1_LOCUS37000</name>
</gene>
<keyword evidence="2" id="KW-1185">Reference proteome</keyword>
<dbReference type="EMBL" id="CAVNYO010000478">
    <property type="protein sequence ID" value="CAK5284030.1"/>
    <property type="molecule type" value="Genomic_DNA"/>
</dbReference>
<dbReference type="AlphaFoldDB" id="A0AAD2HZ79"/>
<reference evidence="1" key="1">
    <citation type="submission" date="2023-11" db="EMBL/GenBank/DDBJ databases">
        <authorList>
            <person name="De Vega J J."/>
            <person name="De Vega J J."/>
        </authorList>
    </citation>
    <scope>NUCLEOTIDE SEQUENCE</scope>
</reference>
<name>A0AAD2HZ79_9AGAR</name>
<comment type="caution">
    <text evidence="1">The sequence shown here is derived from an EMBL/GenBank/DDBJ whole genome shotgun (WGS) entry which is preliminary data.</text>
</comment>
<dbReference type="Proteomes" id="UP001295794">
    <property type="component" value="Unassembled WGS sequence"/>
</dbReference>
<sequence length="93" mass="10089">RLEWLCQPCEQGFGCQCGAWCHGKNVSYLDIGGFVWQDSPRGGDHGRFNPLVGWHAWLSSIRLRGIYHVGGSFGSGLGTVDGGVSNPPSREDV</sequence>